<comment type="caution">
    <text evidence="12">The sequence shown here is derived from an EMBL/GenBank/DDBJ whole genome shotgun (WGS) entry which is preliminary data.</text>
</comment>
<evidence type="ECO:0000313" key="12">
    <source>
        <dbReference type="EMBL" id="KAJ4973480.1"/>
    </source>
</evidence>
<dbReference type="PANTHER" id="PTHR31874:SF1">
    <property type="entry name" value="ZINC FINGER PROTEIN CONSTANS-LIKE 6"/>
    <property type="match status" value="1"/>
</dbReference>
<feature type="domain" description="CCT" evidence="11">
    <location>
        <begin position="382"/>
        <end position="424"/>
    </location>
</feature>
<accession>A0A9Q0QVD5</accession>
<gene>
    <name evidence="12" type="ORF">NE237_006654</name>
</gene>
<dbReference type="InterPro" id="IPR049808">
    <property type="entry name" value="CONSTANS-like_Bbox1"/>
</dbReference>
<dbReference type="CDD" id="cd19821">
    <property type="entry name" value="Bbox1_BBX-like"/>
    <property type="match status" value="1"/>
</dbReference>
<comment type="subcellular location">
    <subcellularLocation>
        <location evidence="1 8">Nucleus</location>
    </subcellularLocation>
</comment>
<dbReference type="SMART" id="SM00336">
    <property type="entry name" value="BBOX"/>
    <property type="match status" value="1"/>
</dbReference>
<dbReference type="EMBL" id="JAMYWD010000004">
    <property type="protein sequence ID" value="KAJ4973480.1"/>
    <property type="molecule type" value="Genomic_DNA"/>
</dbReference>
<dbReference type="InterPro" id="IPR000315">
    <property type="entry name" value="Znf_B-box"/>
</dbReference>
<dbReference type="OrthoDB" id="153872at2759"/>
<evidence type="ECO:0000259" key="11">
    <source>
        <dbReference type="PROSITE" id="PS51017"/>
    </source>
</evidence>
<evidence type="ECO:0000256" key="4">
    <source>
        <dbReference type="ARBA" id="ARBA00022771"/>
    </source>
</evidence>
<keyword evidence="13" id="KW-1185">Reference proteome</keyword>
<evidence type="ECO:0000256" key="3">
    <source>
        <dbReference type="ARBA" id="ARBA00022723"/>
    </source>
</evidence>
<dbReference type="InterPro" id="IPR052453">
    <property type="entry name" value="CONSTANS-like_ZF"/>
</dbReference>
<evidence type="ECO:0000259" key="10">
    <source>
        <dbReference type="PROSITE" id="PS50119"/>
    </source>
</evidence>
<dbReference type="Pfam" id="PF00643">
    <property type="entry name" value="zf-B_box"/>
    <property type="match status" value="1"/>
</dbReference>
<dbReference type="Proteomes" id="UP001141806">
    <property type="component" value="Unassembled WGS sequence"/>
</dbReference>
<keyword evidence="3" id="KW-0479">Metal-binding</keyword>
<proteinExistence type="inferred from homology"/>
<comment type="similarity">
    <text evidence="2">Belongs to the CONSTANS family.</text>
</comment>
<evidence type="ECO:0000256" key="2">
    <source>
        <dbReference type="ARBA" id="ARBA00010024"/>
    </source>
</evidence>
<evidence type="ECO:0000313" key="13">
    <source>
        <dbReference type="Proteomes" id="UP001141806"/>
    </source>
</evidence>
<evidence type="ECO:0000256" key="5">
    <source>
        <dbReference type="ARBA" id="ARBA00022833"/>
    </source>
</evidence>
<keyword evidence="5" id="KW-0862">Zinc</keyword>
<dbReference type="Pfam" id="PF06203">
    <property type="entry name" value="CCT"/>
    <property type="match status" value="1"/>
</dbReference>
<feature type="domain" description="B box-type" evidence="10">
    <location>
        <begin position="14"/>
        <end position="61"/>
    </location>
</feature>
<dbReference type="PROSITE" id="PS50119">
    <property type="entry name" value="ZF_BBOX"/>
    <property type="match status" value="1"/>
</dbReference>
<organism evidence="12 13">
    <name type="scientific">Protea cynaroides</name>
    <dbReference type="NCBI Taxonomy" id="273540"/>
    <lineage>
        <taxon>Eukaryota</taxon>
        <taxon>Viridiplantae</taxon>
        <taxon>Streptophyta</taxon>
        <taxon>Embryophyta</taxon>
        <taxon>Tracheophyta</taxon>
        <taxon>Spermatophyta</taxon>
        <taxon>Magnoliopsida</taxon>
        <taxon>Proteales</taxon>
        <taxon>Proteaceae</taxon>
        <taxon>Protea</taxon>
    </lineage>
</organism>
<dbReference type="InterPro" id="IPR010402">
    <property type="entry name" value="CCT_domain"/>
</dbReference>
<evidence type="ECO:0000256" key="8">
    <source>
        <dbReference type="PROSITE-ProRule" id="PRU00357"/>
    </source>
</evidence>
<dbReference type="GO" id="GO:0006355">
    <property type="term" value="P:regulation of DNA-templated transcription"/>
    <property type="evidence" value="ECO:0007669"/>
    <property type="project" value="TreeGrafter"/>
</dbReference>
<sequence length="435" mass="47915">MSTDCKIASAIGGKTARACDSCLCNRARWYCAADDAFLCQGCDGSVHSANPLARRHERVRLKSASLKHSNEDNSASSIETTLPSWHQGFTRKARTTRYAKSTMKPPKTEETMSLNPVHLVPEMGSDEASPDENEEQLLYRVPIFDPLVTELCTSNTTATTAVVAVERESNMALLSLDLDNLPVFLPSDMDLEEFAADVESLLGRGLDDEDSFGMEGLGLLSAKEEETTMETMECEYGHCRVKVEEEGDDVDGVVGCHVDLEVEMGRETLDLNFDCDSPTAAEGEEEVKVSGAVADGDGAGSVMMMKINGRYKLKLDYEAVITAWVGQGSPWTTGDRPQLNLDDYWPNCQTTCLMEVHHHHHGPYGDMGGGGGGHGAMGDGGREARVSRYREKRRTRLFSKKIRYEVRKLNAEKRPRMKGRFVKRASSFVGSGFPF</sequence>
<feature type="region of interest" description="Disordered" evidence="9">
    <location>
        <begin position="89"/>
        <end position="111"/>
    </location>
</feature>
<dbReference type="GO" id="GO:0008270">
    <property type="term" value="F:zinc ion binding"/>
    <property type="evidence" value="ECO:0007669"/>
    <property type="project" value="UniProtKB-KW"/>
</dbReference>
<evidence type="ECO:0000256" key="9">
    <source>
        <dbReference type="SAM" id="MobiDB-lite"/>
    </source>
</evidence>
<keyword evidence="6 8" id="KW-0539">Nucleus</keyword>
<reference evidence="12" key="1">
    <citation type="journal article" date="2023" name="Plant J.">
        <title>The genome of the king protea, Protea cynaroides.</title>
        <authorList>
            <person name="Chang J."/>
            <person name="Duong T.A."/>
            <person name="Schoeman C."/>
            <person name="Ma X."/>
            <person name="Roodt D."/>
            <person name="Barker N."/>
            <person name="Li Z."/>
            <person name="Van de Peer Y."/>
            <person name="Mizrachi E."/>
        </authorList>
    </citation>
    <scope>NUCLEOTIDE SEQUENCE</scope>
    <source>
        <tissue evidence="12">Young leaves</tissue>
    </source>
</reference>
<dbReference type="GO" id="GO:0005634">
    <property type="term" value="C:nucleus"/>
    <property type="evidence" value="ECO:0007669"/>
    <property type="project" value="UniProtKB-SubCell"/>
</dbReference>
<name>A0A9Q0QVD5_9MAGN</name>
<dbReference type="PANTHER" id="PTHR31874">
    <property type="entry name" value="CCT MOTIF FAMILY PROTEIN, EXPRESSED"/>
    <property type="match status" value="1"/>
</dbReference>
<dbReference type="AlphaFoldDB" id="A0A9Q0QVD5"/>
<dbReference type="PROSITE" id="PS51017">
    <property type="entry name" value="CCT"/>
    <property type="match status" value="1"/>
</dbReference>
<protein>
    <submittedName>
        <fullName evidence="12">Uncharacterized protein</fullName>
    </submittedName>
</protein>
<evidence type="ECO:0000256" key="1">
    <source>
        <dbReference type="ARBA" id="ARBA00004123"/>
    </source>
</evidence>
<evidence type="ECO:0000256" key="6">
    <source>
        <dbReference type="ARBA" id="ARBA00023242"/>
    </source>
</evidence>
<evidence type="ECO:0000256" key="7">
    <source>
        <dbReference type="PROSITE-ProRule" id="PRU00024"/>
    </source>
</evidence>
<keyword evidence="4 7" id="KW-0863">Zinc-finger</keyword>